<organism evidence="1 2">
    <name type="scientific">Trifolium pratense</name>
    <name type="common">Red clover</name>
    <dbReference type="NCBI Taxonomy" id="57577"/>
    <lineage>
        <taxon>Eukaryota</taxon>
        <taxon>Viridiplantae</taxon>
        <taxon>Streptophyta</taxon>
        <taxon>Embryophyta</taxon>
        <taxon>Tracheophyta</taxon>
        <taxon>Spermatophyta</taxon>
        <taxon>Magnoliopsida</taxon>
        <taxon>eudicotyledons</taxon>
        <taxon>Gunneridae</taxon>
        <taxon>Pentapetalae</taxon>
        <taxon>rosids</taxon>
        <taxon>fabids</taxon>
        <taxon>Fabales</taxon>
        <taxon>Fabaceae</taxon>
        <taxon>Papilionoideae</taxon>
        <taxon>50 kb inversion clade</taxon>
        <taxon>NPAAA clade</taxon>
        <taxon>Hologalegina</taxon>
        <taxon>IRL clade</taxon>
        <taxon>Trifolieae</taxon>
        <taxon>Trifolium</taxon>
    </lineage>
</organism>
<accession>A0ACB0JTP5</accession>
<evidence type="ECO:0000313" key="1">
    <source>
        <dbReference type="EMBL" id="CAJ2647154.1"/>
    </source>
</evidence>
<comment type="caution">
    <text evidence="1">The sequence shown here is derived from an EMBL/GenBank/DDBJ whole genome shotgun (WGS) entry which is preliminary data.</text>
</comment>
<evidence type="ECO:0000313" key="2">
    <source>
        <dbReference type="Proteomes" id="UP001177021"/>
    </source>
</evidence>
<gene>
    <name evidence="1" type="ORF">MILVUS5_LOCUS15734</name>
</gene>
<protein>
    <submittedName>
        <fullName evidence="1">Uncharacterized protein</fullName>
    </submittedName>
</protein>
<reference evidence="1" key="1">
    <citation type="submission" date="2023-10" db="EMBL/GenBank/DDBJ databases">
        <authorList>
            <person name="Rodriguez Cubillos JULIANA M."/>
            <person name="De Vega J."/>
        </authorList>
    </citation>
    <scope>NUCLEOTIDE SEQUENCE</scope>
</reference>
<dbReference type="EMBL" id="CASHSV030000109">
    <property type="protein sequence ID" value="CAJ2647154.1"/>
    <property type="molecule type" value="Genomic_DNA"/>
</dbReference>
<dbReference type="Proteomes" id="UP001177021">
    <property type="component" value="Unassembled WGS sequence"/>
</dbReference>
<sequence>MGKEGDLWDDSALINAFDNAISSYKKMHITSKNKQEPDAIIEENVEISTTTRDVEEKIDVPTIDSIETSNVSKLEENQQPCLDSTNGTEIQNEHNGYSNGQDLDDYNQLVAQYYELEEKRLKILDQINQYGGWNYQYAATESNSGVPCLDGQDYSMSTHQVLDPNVVCTCCPSFSQCALASCTSVPGCSVGRSCAGKPCNDYSVEKDHKMLIPREDGKIREMAMGAAERALSTIRTTISGDPNVNEDKERKNSEPEKIGDSETDLTAVLNAWYSAGFHTGKYLAEQSIGNRIQK</sequence>
<name>A0ACB0JTP5_TRIPR</name>
<proteinExistence type="predicted"/>
<keyword evidence="2" id="KW-1185">Reference proteome</keyword>